<accession>A0A2T6CHB9</accession>
<evidence type="ECO:0000313" key="1">
    <source>
        <dbReference type="EMBL" id="PTX74897.1"/>
    </source>
</evidence>
<dbReference type="AlphaFoldDB" id="A0A2T6CHB9"/>
<proteinExistence type="predicted"/>
<evidence type="ECO:0000313" key="2">
    <source>
        <dbReference type="Proteomes" id="UP000244092"/>
    </source>
</evidence>
<protein>
    <submittedName>
        <fullName evidence="1">Uncharacterized protein</fullName>
    </submittedName>
</protein>
<name>A0A2T6CHB9_9RHOB</name>
<sequence length="66" mass="7424">MSKYSSKYSICATCANWVGARKAVGQRGNYKLVKALEQEGDCYEQNLRKGATATCNQFELWGVLKR</sequence>
<organism evidence="1 2">
    <name type="scientific">Sulfitobacter mediterraneus</name>
    <dbReference type="NCBI Taxonomy" id="83219"/>
    <lineage>
        <taxon>Bacteria</taxon>
        <taxon>Pseudomonadati</taxon>
        <taxon>Pseudomonadota</taxon>
        <taxon>Alphaproteobacteria</taxon>
        <taxon>Rhodobacterales</taxon>
        <taxon>Roseobacteraceae</taxon>
        <taxon>Sulfitobacter</taxon>
    </lineage>
</organism>
<reference evidence="1 2" key="1">
    <citation type="submission" date="2018-04" db="EMBL/GenBank/DDBJ databases">
        <title>Genomic Encyclopedia of Archaeal and Bacterial Type Strains, Phase II (KMG-II): from individual species to whole genera.</title>
        <authorList>
            <person name="Goeker M."/>
        </authorList>
    </citation>
    <scope>NUCLEOTIDE SEQUENCE [LARGE SCALE GENOMIC DNA]</scope>
    <source>
        <strain evidence="1 2">DSM 12244</strain>
    </source>
</reference>
<gene>
    <name evidence="1" type="ORF">C8N31_103380</name>
</gene>
<dbReference type="Proteomes" id="UP000244092">
    <property type="component" value="Unassembled WGS sequence"/>
</dbReference>
<comment type="caution">
    <text evidence="1">The sequence shown here is derived from an EMBL/GenBank/DDBJ whole genome shotgun (WGS) entry which is preliminary data.</text>
</comment>
<dbReference type="EMBL" id="QBKU01000003">
    <property type="protein sequence ID" value="PTX74897.1"/>
    <property type="molecule type" value="Genomic_DNA"/>
</dbReference>